<feature type="compositionally biased region" description="Polar residues" evidence="10">
    <location>
        <begin position="405"/>
        <end position="414"/>
    </location>
</feature>
<dbReference type="InterPro" id="IPR036903">
    <property type="entry name" value="Nup98_auto-Pept-S59_dom_sf"/>
</dbReference>
<dbReference type="GO" id="GO:0003723">
    <property type="term" value="F:RNA binding"/>
    <property type="evidence" value="ECO:0007669"/>
    <property type="project" value="TreeGrafter"/>
</dbReference>
<name>A0A5J4YRB7_PORPP</name>
<dbReference type="InterPro" id="IPR007230">
    <property type="entry name" value="Nup98_auto-Pept-S59_dom"/>
</dbReference>
<evidence type="ECO:0000313" key="13">
    <source>
        <dbReference type="Proteomes" id="UP000324585"/>
    </source>
</evidence>
<keyword evidence="8" id="KW-0906">Nuclear pore complex</keyword>
<evidence type="ECO:0000256" key="4">
    <source>
        <dbReference type="ARBA" id="ARBA00022813"/>
    </source>
</evidence>
<feature type="compositionally biased region" description="Low complexity" evidence="10">
    <location>
        <begin position="832"/>
        <end position="848"/>
    </location>
</feature>
<feature type="region of interest" description="Disordered" evidence="10">
    <location>
        <begin position="1358"/>
        <end position="1433"/>
    </location>
</feature>
<feature type="domain" description="Peptidase S59" evidence="11">
    <location>
        <begin position="1211"/>
        <end position="1351"/>
    </location>
</feature>
<evidence type="ECO:0000256" key="9">
    <source>
        <dbReference type="ARBA" id="ARBA00023242"/>
    </source>
</evidence>
<feature type="compositionally biased region" description="Polar residues" evidence="10">
    <location>
        <begin position="1185"/>
        <end position="1194"/>
    </location>
</feature>
<dbReference type="InterPro" id="IPR021967">
    <property type="entry name" value="Nup98_C"/>
</dbReference>
<dbReference type="SUPFAM" id="SSF82215">
    <property type="entry name" value="C-terminal autoproteolytic domain of nucleoporin nup98"/>
    <property type="match status" value="1"/>
</dbReference>
<feature type="region of interest" description="Disordered" evidence="10">
    <location>
        <begin position="773"/>
        <end position="796"/>
    </location>
</feature>
<dbReference type="PANTHER" id="PTHR23198">
    <property type="entry name" value="NUCLEOPORIN"/>
    <property type="match status" value="1"/>
</dbReference>
<keyword evidence="3" id="KW-0813">Transport</keyword>
<feature type="compositionally biased region" description="Low complexity" evidence="10">
    <location>
        <begin position="430"/>
        <end position="442"/>
    </location>
</feature>
<dbReference type="PROSITE" id="PS51434">
    <property type="entry name" value="NUP_C"/>
    <property type="match status" value="1"/>
</dbReference>
<proteinExistence type="inferred from homology"/>
<evidence type="ECO:0000256" key="8">
    <source>
        <dbReference type="ARBA" id="ARBA00023132"/>
    </source>
</evidence>
<dbReference type="Pfam" id="PF04096">
    <property type="entry name" value="Nucleoporin2"/>
    <property type="match status" value="1"/>
</dbReference>
<feature type="compositionally biased region" description="Low complexity" evidence="10">
    <location>
        <begin position="64"/>
        <end position="82"/>
    </location>
</feature>
<keyword evidence="9" id="KW-0539">Nucleus</keyword>
<evidence type="ECO:0000256" key="2">
    <source>
        <dbReference type="ARBA" id="ARBA00008926"/>
    </source>
</evidence>
<dbReference type="GO" id="GO:0051028">
    <property type="term" value="P:mRNA transport"/>
    <property type="evidence" value="ECO:0007669"/>
    <property type="project" value="UniProtKB-KW"/>
</dbReference>
<dbReference type="InterPro" id="IPR037665">
    <property type="entry name" value="Nucleoporin_S59-like"/>
</dbReference>
<dbReference type="GO" id="GO:0034398">
    <property type="term" value="P:telomere tethering at nuclear periphery"/>
    <property type="evidence" value="ECO:0007669"/>
    <property type="project" value="TreeGrafter"/>
</dbReference>
<gene>
    <name evidence="12" type="ORF">FVE85_9229</name>
</gene>
<feature type="compositionally biased region" description="Acidic residues" evidence="10">
    <location>
        <begin position="1413"/>
        <end position="1423"/>
    </location>
</feature>
<sequence>MAVPVPAPAVGLGGLRTGRCLEEAPQGPRSSRRWAEACLARASRSAFGQPQQASAFGQPQQTSAFGQPQQGSAFGQPQQAPAFGGGFGNTGAGSAFGAAPAAGGGFFGAQPQQQQQASPFGAAPAGAGGGGLFGAQTAGPAGNPGGGGLFGAPQQPQQAFGGGGSLFGSAAQAQPQNAGGSLFGGGASTGFGAAPGINTSPFGAPALPGDAAKPLFGAPSSGGTGSLFGGGSGASPFGGGFGGGAGQGTGLGASSGTSSVKFQIQQEYDSSSGQSLRYHSICMMPAYKDKCCDELRYEDYLAGNKGGGVGGAFGTGAAAPGQQSSPFGSNAGAPAGGGLFGVGGGGFGGQQQPSAFGAAAPSAGTGAFGAKPPLFGGSPAQGMSFGNAAQGSAFGAPAGGAGTSLFGQPQQQQAGGLFGPTAQGGGLFGGTQQHGQQPSSSLFGGGTAGAASGSMFGSSNAGGGLFGGGTAQSQSAFGAPSGGTGGGLFGGGGFGAAAGGGAFGNKPAGTGGSLFGQPQQQQSGTGGFGLFGGAPGQSQSAFGGGATTMGGFGGGAQSGPSLFGANTGSAFGSSPGGGFGGLQQQQQQQQPATSAFGGGGGGGFGTSPFGGGTLGGQQQTQQQGAGGGLFGGGGAFGGTGGAGAGSLFGSKPATTGLGNGGSLFGAAAPQGSPNTNNGLYRVGTLGGGGLNLGTGGFGGAGGGLGGSGLGGGFGGLGQDANKQQPFNFSTGLGGGAGGGGLGGNNNLFGGSPQGGGAFGGGFGGGFGGLGGGNLGHALPMQQPQQPQPGAFWSPGGVGAGGAGVPPQSMFANVSMNPYGSNPLFANTQDGSASAIQAQQAGQGQAQGAFNPSAANGGQHVNPYQHPTFAYRRLPRTTARARPRTAVRPYVSARVWEEGYVRGSGVTATDSALVSSLFQPPATPMHVSSFGLSPQQKPFSSGSGFGFGGQQQKPQTTFSSPAAFSIGQFQHQHQQLPQQRFGANGSSPLGVNPFHPAYRALHTSGVKKLVINPQPPLSARSITTHHSDRDPLSEAPANPSPALEDAAEGGGSAARANAMNVSKSPSPSPQRDQRTGVLSVAGEVPAVKPTPRRRPGQFVGADVGGSTNMRSPDHAGGLSSAERQQSGSHSNRVYESYRDFYSENVYPLNDSTTGSVGGGNVSSVPVFDVEDEQERTGTGSRRDETTGTSSPSARAQESSQHESEPEPPVLTRAGYYTRPSMAALRSMTQAELARVEGFTVGRKAWGEVMWFGRTDVRGLDLDAIVFIEPREVVVYPDGYGEKPPEGAALNKPALVRLLRVWKLSKETGAPTTDPSAIKLFAKKLKAHCDKESITFVRYEGTEGLWEFEVEHFSRYGFDDEDDEEENAADQLEQEASGTQQRRARDRGEGRVDGEQLERRTFKSVSSYGIPAWSDESESEDEGDDERPRLPTSSAVDPAVVAVAAGAELDNSGRRFIGTPQILRSLEASRIQQMRAAMFTPAFAPSKPVQPDQGAFDIGQNVNREAPQSRTDMRRKKRQIQTGGSEVAVAWPESLPSEGDAEESMSMVTQTEAPISSGGVEQAPLPKPPTILLFQSRTVIPIRETIQFMPKGREQSNAHHDAYRLDAGYRMSRSFRIGFGTGGQLCSPRVSAPTHLFSGASSLTTQTQQQHRFQIQITRPALPTERDAYEAMLSVHASLWLESQELSVGRSVAANLTSAAEMKRPSLTGCFVGEGGLSSGPDAHNRRHLVRRANDALDTYARAAEQKSFRDAQYFSAVFQLLAAIYRQDSVEDSLVANIGHAQGALSVRRAQLASQRASAWLRKMALGNSLESSEFASILDRIFILLASGDVDQAANAALEHHAPHLALMLSQAAVAPGTAFAADTAAFAEQLRAQSDELEPLGDHVKQQQRMRDIVLLLSGQVDQVSGVLHLPWLSVLACHFWYGAGRSCVAKPQGAPLPVSDFSTCQQLCTAFEAYADLWPKCAEHVCAHPTPAYYEARDRANVGADAESPPKDVVYLILALYSGVGRGTLEAMLDPRCWGTRKNLMDYRLPWHAYQMLVAVTGARPALRAPVDIHENFAAQLENAGLMTWSLYVRAAGMEGSGTRGSAYAEAQFRSALQRLYPKLCTETVMVGRTERMRADVFLVDHLCVPQAWLFEAKALWQRYEMFDIREAQTRLALSQLLLQDRWSDATRAAELDLDLGLAALNEAHAVLARRVFPAVVAQIAQRQQPALRGQTKASGSALHSALPVLSGPSERAAVQKLSAQLEQVERLAGGRIDAIAAWSSLGRVFLFWLHLVDDAADHDAARRDLPRLHEMAQALLRTAVELRRGAPKAVDGSVALRDRAGVDVTLLVLADTVVALQRACTVRMREAIEINGADADAVDELKAATQLCADDLVALQDLTSTSLKLRLMGEYSFEEKFGDARRWFV</sequence>
<dbReference type="GO" id="GO:0008139">
    <property type="term" value="F:nuclear localization sequence binding"/>
    <property type="evidence" value="ECO:0007669"/>
    <property type="project" value="TreeGrafter"/>
</dbReference>
<dbReference type="PANTHER" id="PTHR23198:SF6">
    <property type="entry name" value="NUCLEAR PORE COMPLEX PROTEIN NUP98-NUP96"/>
    <property type="match status" value="1"/>
</dbReference>
<dbReference type="Gene3D" id="1.10.10.2360">
    <property type="match status" value="1"/>
</dbReference>
<evidence type="ECO:0000256" key="10">
    <source>
        <dbReference type="SAM" id="MobiDB-lite"/>
    </source>
</evidence>
<reference evidence="13" key="1">
    <citation type="journal article" date="2019" name="Nat. Commun.">
        <title>Expansion of phycobilisome linker gene families in mesophilic red algae.</title>
        <authorList>
            <person name="Lee J."/>
            <person name="Kim D."/>
            <person name="Bhattacharya D."/>
            <person name="Yoon H.S."/>
        </authorList>
    </citation>
    <scope>NUCLEOTIDE SEQUENCE [LARGE SCALE GENOMIC DNA]</scope>
    <source>
        <strain evidence="13">CCMP 1328</strain>
    </source>
</reference>
<protein>
    <submittedName>
        <fullName evidence="12">Nuclear pore complex protein NUP98A</fullName>
    </submittedName>
</protein>
<dbReference type="EMBL" id="VRMN01000008">
    <property type="protein sequence ID" value="KAA8492957.1"/>
    <property type="molecule type" value="Genomic_DNA"/>
</dbReference>
<feature type="region of interest" description="Disordered" evidence="10">
    <location>
        <begin position="131"/>
        <end position="173"/>
    </location>
</feature>
<feature type="region of interest" description="Disordered" evidence="10">
    <location>
        <begin position="832"/>
        <end position="862"/>
    </location>
</feature>
<feature type="region of interest" description="Disordered" evidence="10">
    <location>
        <begin position="930"/>
        <end position="988"/>
    </location>
</feature>
<keyword evidence="13" id="KW-1185">Reference proteome</keyword>
<feature type="compositionally biased region" description="Low complexity" evidence="10">
    <location>
        <begin position="108"/>
        <end position="125"/>
    </location>
</feature>
<feature type="compositionally biased region" description="Polar residues" evidence="10">
    <location>
        <begin position="49"/>
        <end position="63"/>
    </location>
</feature>
<dbReference type="OMA" id="FGAKPMG"/>
<evidence type="ECO:0000259" key="11">
    <source>
        <dbReference type="PROSITE" id="PS51434"/>
    </source>
</evidence>
<organism evidence="12 13">
    <name type="scientific">Porphyridium purpureum</name>
    <name type="common">Red alga</name>
    <name type="synonym">Porphyridium cruentum</name>
    <dbReference type="NCBI Taxonomy" id="35688"/>
    <lineage>
        <taxon>Eukaryota</taxon>
        <taxon>Rhodophyta</taxon>
        <taxon>Bangiophyceae</taxon>
        <taxon>Porphyridiales</taxon>
        <taxon>Porphyridiaceae</taxon>
        <taxon>Porphyridium</taxon>
    </lineage>
</organism>
<feature type="region of interest" description="Disordered" evidence="10">
    <location>
        <begin position="106"/>
        <end position="125"/>
    </location>
</feature>
<dbReference type="OrthoDB" id="3797628at2759"/>
<dbReference type="Pfam" id="PF12110">
    <property type="entry name" value="Nup96"/>
    <property type="match status" value="1"/>
</dbReference>
<dbReference type="GO" id="GO:0006405">
    <property type="term" value="P:RNA export from nucleus"/>
    <property type="evidence" value="ECO:0007669"/>
    <property type="project" value="TreeGrafter"/>
</dbReference>
<dbReference type="Gene3D" id="3.30.1610.10">
    <property type="entry name" value="Peptidase S59, nucleoporin"/>
    <property type="match status" value="1"/>
</dbReference>
<evidence type="ECO:0000256" key="6">
    <source>
        <dbReference type="ARBA" id="ARBA00022927"/>
    </source>
</evidence>
<comment type="caution">
    <text evidence="12">The sequence shown here is derived from an EMBL/GenBank/DDBJ whole genome shotgun (WGS) entry which is preliminary data.</text>
</comment>
<evidence type="ECO:0000256" key="1">
    <source>
        <dbReference type="ARBA" id="ARBA00004567"/>
    </source>
</evidence>
<evidence type="ECO:0000313" key="12">
    <source>
        <dbReference type="EMBL" id="KAA8492957.1"/>
    </source>
</evidence>
<feature type="compositionally biased region" description="Gly residues" evidence="10">
    <location>
        <begin position="596"/>
        <end position="615"/>
    </location>
</feature>
<dbReference type="GO" id="GO:0006606">
    <property type="term" value="P:protein import into nucleus"/>
    <property type="evidence" value="ECO:0007669"/>
    <property type="project" value="TreeGrafter"/>
</dbReference>
<feature type="compositionally biased region" description="Gly residues" evidence="10">
    <location>
        <begin position="416"/>
        <end position="429"/>
    </location>
</feature>
<feature type="region of interest" description="Disordered" evidence="10">
    <location>
        <begin position="509"/>
        <end position="546"/>
    </location>
</feature>
<evidence type="ECO:0000256" key="3">
    <source>
        <dbReference type="ARBA" id="ARBA00022448"/>
    </source>
</evidence>
<keyword evidence="4" id="KW-0068">Autocatalytic cleavage</keyword>
<dbReference type="GO" id="GO:0017056">
    <property type="term" value="F:structural constituent of nuclear pore"/>
    <property type="evidence" value="ECO:0007669"/>
    <property type="project" value="InterPro"/>
</dbReference>
<accession>A0A5J4YRB7</accession>
<feature type="region of interest" description="Disordered" evidence="10">
    <location>
        <begin position="1015"/>
        <end position="1131"/>
    </location>
</feature>
<dbReference type="Gene3D" id="1.25.40.690">
    <property type="match status" value="1"/>
</dbReference>
<feature type="compositionally biased region" description="Polar residues" evidence="10">
    <location>
        <begin position="1120"/>
        <end position="1131"/>
    </location>
</feature>
<feature type="compositionally biased region" description="Low complexity" evidence="10">
    <location>
        <begin position="582"/>
        <end position="595"/>
    </location>
</feature>
<evidence type="ECO:0000256" key="7">
    <source>
        <dbReference type="ARBA" id="ARBA00023010"/>
    </source>
</evidence>
<comment type="similarity">
    <text evidence="2">Belongs to the nucleoporin GLFG family.</text>
</comment>
<keyword evidence="7" id="KW-0811">Translocation</keyword>
<feature type="region of interest" description="Disordered" evidence="10">
    <location>
        <begin position="560"/>
        <end position="632"/>
    </location>
</feature>
<feature type="region of interest" description="Disordered" evidence="10">
    <location>
        <begin position="49"/>
        <end position="88"/>
    </location>
</feature>
<comment type="subcellular location">
    <subcellularLocation>
        <location evidence="1">Nucleus</location>
        <location evidence="1">Nuclear pore complex</location>
    </subcellularLocation>
</comment>
<dbReference type="GO" id="GO:0044614">
    <property type="term" value="C:nuclear pore cytoplasmic filaments"/>
    <property type="evidence" value="ECO:0007669"/>
    <property type="project" value="TreeGrafter"/>
</dbReference>
<keyword evidence="5" id="KW-0509">mRNA transport</keyword>
<evidence type="ECO:0000256" key="5">
    <source>
        <dbReference type="ARBA" id="ARBA00022816"/>
    </source>
</evidence>
<feature type="compositionally biased region" description="Low complexity" evidence="10">
    <location>
        <begin position="967"/>
        <end position="978"/>
    </location>
</feature>
<keyword evidence="6" id="KW-0653">Protein transport</keyword>
<feature type="region of interest" description="Disordered" evidence="10">
    <location>
        <begin position="400"/>
        <end position="447"/>
    </location>
</feature>
<dbReference type="GO" id="GO:0000973">
    <property type="term" value="P:post-transcriptional tethering of RNA polymerase II gene DNA at nuclear periphery"/>
    <property type="evidence" value="ECO:0007669"/>
    <property type="project" value="TreeGrafter"/>
</dbReference>
<dbReference type="Proteomes" id="UP000324585">
    <property type="component" value="Unassembled WGS sequence"/>
</dbReference>
<feature type="compositionally biased region" description="Gly residues" evidence="10">
    <location>
        <begin position="524"/>
        <end position="535"/>
    </location>
</feature>
<feature type="region of interest" description="Disordered" evidence="10">
    <location>
        <begin position="1150"/>
        <end position="1211"/>
    </location>
</feature>
<feature type="region of interest" description="Disordered" evidence="10">
    <location>
        <begin position="1503"/>
        <end position="1523"/>
    </location>
</feature>
<feature type="compositionally biased region" description="Basic and acidic residues" evidence="10">
    <location>
        <begin position="1384"/>
        <end position="1399"/>
    </location>
</feature>